<evidence type="ECO:0000256" key="4">
    <source>
        <dbReference type="ARBA" id="ARBA00022833"/>
    </source>
</evidence>
<evidence type="ECO:0000256" key="2">
    <source>
        <dbReference type="ARBA" id="ARBA00022723"/>
    </source>
</evidence>
<dbReference type="Proteomes" id="UP000176204">
    <property type="component" value="Chromosome I"/>
</dbReference>
<proteinExistence type="inferred from homology"/>
<dbReference type="PROSITE" id="PS00178">
    <property type="entry name" value="AA_TRNA_LIGASE_I"/>
    <property type="match status" value="1"/>
</dbReference>
<dbReference type="Pfam" id="PF00749">
    <property type="entry name" value="tRNA-synt_1c"/>
    <property type="match status" value="1"/>
</dbReference>
<dbReference type="InterPro" id="IPR000924">
    <property type="entry name" value="Glu/Gln-tRNA-synth"/>
</dbReference>
<evidence type="ECO:0000259" key="8">
    <source>
        <dbReference type="Pfam" id="PF00749"/>
    </source>
</evidence>
<evidence type="ECO:0000313" key="10">
    <source>
        <dbReference type="Proteomes" id="UP000176204"/>
    </source>
</evidence>
<dbReference type="InterPro" id="IPR014729">
    <property type="entry name" value="Rossmann-like_a/b/a_fold"/>
</dbReference>
<dbReference type="OrthoDB" id="9807503at2"/>
<keyword evidence="6 7" id="KW-0030">Aminoacyl-tRNA synthetase</keyword>
<keyword evidence="5 7" id="KW-0067">ATP-binding</keyword>
<keyword evidence="3 7" id="KW-0547">Nucleotide-binding</keyword>
<feature type="domain" description="Glutamyl/glutaminyl-tRNA synthetase class Ib catalytic" evidence="8">
    <location>
        <begin position="8"/>
        <end position="276"/>
    </location>
</feature>
<keyword evidence="7" id="KW-0648">Protein biosynthesis</keyword>
<dbReference type="NCBIfam" id="NF004315">
    <property type="entry name" value="PRK05710.1-4"/>
    <property type="match status" value="1"/>
</dbReference>
<protein>
    <submittedName>
        <fullName evidence="9">Glutamyl-trna synthetase signature</fullName>
    </submittedName>
</protein>
<dbReference type="GO" id="GO:0005829">
    <property type="term" value="C:cytosol"/>
    <property type="evidence" value="ECO:0007669"/>
    <property type="project" value="TreeGrafter"/>
</dbReference>
<dbReference type="InterPro" id="IPR020058">
    <property type="entry name" value="Glu/Gln-tRNA-synth_Ib_cat-dom"/>
</dbReference>
<evidence type="ECO:0000256" key="5">
    <source>
        <dbReference type="ARBA" id="ARBA00022840"/>
    </source>
</evidence>
<evidence type="ECO:0000256" key="6">
    <source>
        <dbReference type="ARBA" id="ARBA00023146"/>
    </source>
</evidence>
<sequence length="292" mass="32602">MAEAREATRFAPSPSGRLHVGHVLAAVEARRLADELGGLCRLRIEDIDLQRCRPEYAEALLDDLAWLGLRFDGEVMVQSRRMEIYRQALELLKGMGVLYPCFCTRKEIAERMAEMPRAPHGTACDAYPGTCRAMGQGEREARLAAGEAHAWRLDCRRVQDVTGSLEWLDLNEGRQVCEPSRLGDVILARKDFPVSYHLAVTVDDAAQGITHVTRGMDLFESTHVHRVLQALLGLPVPVWKHHGLLCDEYGRRLAKRDGARSLESLRSAGMEPGRLLASIEQALARGGVWKME</sequence>
<evidence type="ECO:0000313" key="9">
    <source>
        <dbReference type="EMBL" id="SEH80756.1"/>
    </source>
</evidence>
<evidence type="ECO:0000256" key="1">
    <source>
        <dbReference type="ARBA" id="ARBA00022598"/>
    </source>
</evidence>
<evidence type="ECO:0000256" key="3">
    <source>
        <dbReference type="ARBA" id="ARBA00022741"/>
    </source>
</evidence>
<dbReference type="InterPro" id="IPR001412">
    <property type="entry name" value="aa-tRNA-synth_I_CS"/>
</dbReference>
<dbReference type="PRINTS" id="PR00987">
    <property type="entry name" value="TRNASYNTHGLU"/>
</dbReference>
<name>A0A1C7PCX0_9BACT</name>
<dbReference type="Gene3D" id="3.40.50.620">
    <property type="entry name" value="HUPs"/>
    <property type="match status" value="1"/>
</dbReference>
<keyword evidence="4" id="KW-0862">Zinc</keyword>
<accession>A0A1C7PCX0</accession>
<dbReference type="GO" id="GO:0006424">
    <property type="term" value="P:glutamyl-tRNA aminoacylation"/>
    <property type="evidence" value="ECO:0007669"/>
    <property type="project" value="TreeGrafter"/>
</dbReference>
<dbReference type="GO" id="GO:0004818">
    <property type="term" value="F:glutamate-tRNA ligase activity"/>
    <property type="evidence" value="ECO:0007669"/>
    <property type="project" value="TreeGrafter"/>
</dbReference>
<dbReference type="KEGG" id="agl:PYTT_0901"/>
<evidence type="ECO:0000256" key="7">
    <source>
        <dbReference type="RuleBase" id="RU363037"/>
    </source>
</evidence>
<dbReference type="InterPro" id="IPR049940">
    <property type="entry name" value="GluQ/Sye"/>
</dbReference>
<organism evidence="9 10">
    <name type="scientific">Akkermansia glycaniphila</name>
    <dbReference type="NCBI Taxonomy" id="1679444"/>
    <lineage>
        <taxon>Bacteria</taxon>
        <taxon>Pseudomonadati</taxon>
        <taxon>Verrucomicrobiota</taxon>
        <taxon>Verrucomicrobiia</taxon>
        <taxon>Verrucomicrobiales</taxon>
        <taxon>Akkermansiaceae</taxon>
        <taxon>Akkermansia</taxon>
    </lineage>
</organism>
<keyword evidence="10" id="KW-1185">Reference proteome</keyword>
<keyword evidence="2" id="KW-0479">Metal-binding</keyword>
<dbReference type="PANTHER" id="PTHR43311:SF1">
    <property type="entry name" value="GLUTAMYL-Q TRNA(ASP) SYNTHETASE"/>
    <property type="match status" value="1"/>
</dbReference>
<dbReference type="EMBL" id="LT629973">
    <property type="protein sequence ID" value="SEH80756.1"/>
    <property type="molecule type" value="Genomic_DNA"/>
</dbReference>
<dbReference type="STRING" id="1679444.PYTT_0901"/>
<dbReference type="GO" id="GO:0005524">
    <property type="term" value="F:ATP binding"/>
    <property type="evidence" value="ECO:0007669"/>
    <property type="project" value="UniProtKB-KW"/>
</dbReference>
<dbReference type="PANTHER" id="PTHR43311">
    <property type="entry name" value="GLUTAMATE--TRNA LIGASE"/>
    <property type="match status" value="1"/>
</dbReference>
<dbReference type="RefSeq" id="WP_067774679.1">
    <property type="nucleotide sequence ID" value="NZ_LIGX01000019.1"/>
</dbReference>
<gene>
    <name evidence="9" type="ORF">PYTT_0901</name>
</gene>
<comment type="similarity">
    <text evidence="7">Belongs to the class-I aminoacyl-tRNA synthetase family.</text>
</comment>
<reference evidence="10" key="1">
    <citation type="submission" date="2016-09" db="EMBL/GenBank/DDBJ databases">
        <authorList>
            <person name="Koehorst J."/>
        </authorList>
    </citation>
    <scope>NUCLEOTIDE SEQUENCE [LARGE SCALE GENOMIC DNA]</scope>
</reference>
<dbReference type="PATRIC" id="fig|1679444.3.peg.2604"/>
<dbReference type="SUPFAM" id="SSF52374">
    <property type="entry name" value="Nucleotidylyl transferase"/>
    <property type="match status" value="1"/>
</dbReference>
<keyword evidence="1 7" id="KW-0436">Ligase</keyword>
<dbReference type="AlphaFoldDB" id="A0A1C7PCX0"/>